<keyword evidence="2" id="KW-1185">Reference proteome</keyword>
<proteinExistence type="predicted"/>
<dbReference type="OrthoDB" id="9898669at2759"/>
<reference evidence="1" key="1">
    <citation type="journal article" date="2023" name="Science">
        <title>Genome structures resolve the early diversification of teleost fishes.</title>
        <authorList>
            <person name="Parey E."/>
            <person name="Louis A."/>
            <person name="Montfort J."/>
            <person name="Bouchez O."/>
            <person name="Roques C."/>
            <person name="Iampietro C."/>
            <person name="Lluch J."/>
            <person name="Castinel A."/>
            <person name="Donnadieu C."/>
            <person name="Desvignes T."/>
            <person name="Floi Bucao C."/>
            <person name="Jouanno E."/>
            <person name="Wen M."/>
            <person name="Mejri S."/>
            <person name="Dirks R."/>
            <person name="Jansen H."/>
            <person name="Henkel C."/>
            <person name="Chen W.J."/>
            <person name="Zahm M."/>
            <person name="Cabau C."/>
            <person name="Klopp C."/>
            <person name="Thompson A.W."/>
            <person name="Robinson-Rechavi M."/>
            <person name="Braasch I."/>
            <person name="Lecointre G."/>
            <person name="Bobe J."/>
            <person name="Postlethwait J.H."/>
            <person name="Berthelot C."/>
            <person name="Roest Crollius H."/>
            <person name="Guiguen Y."/>
        </authorList>
    </citation>
    <scope>NUCLEOTIDE SEQUENCE</scope>
    <source>
        <strain evidence="1">WJC10195</strain>
    </source>
</reference>
<dbReference type="Proteomes" id="UP001152622">
    <property type="component" value="Chromosome 10"/>
</dbReference>
<evidence type="ECO:0000313" key="1">
    <source>
        <dbReference type="EMBL" id="KAJ8347654.1"/>
    </source>
</evidence>
<organism evidence="1 2">
    <name type="scientific">Synaphobranchus kaupii</name>
    <name type="common">Kaup's arrowtooth eel</name>
    <dbReference type="NCBI Taxonomy" id="118154"/>
    <lineage>
        <taxon>Eukaryota</taxon>
        <taxon>Metazoa</taxon>
        <taxon>Chordata</taxon>
        <taxon>Craniata</taxon>
        <taxon>Vertebrata</taxon>
        <taxon>Euteleostomi</taxon>
        <taxon>Actinopterygii</taxon>
        <taxon>Neopterygii</taxon>
        <taxon>Teleostei</taxon>
        <taxon>Anguilliformes</taxon>
        <taxon>Synaphobranchidae</taxon>
        <taxon>Synaphobranchus</taxon>
    </lineage>
</organism>
<gene>
    <name evidence="1" type="ORF">SKAU_G00262430</name>
</gene>
<sequence length="90" mass="10187">MSENSTTPLTRETPSCVWLLQRDQSPLFFPAVRVQAAEQYPRVNVRSYGPMQSDPPLRITRASIQCRTQRIRETVGGWTGVALSNIHKTT</sequence>
<dbReference type="AlphaFoldDB" id="A0A9Q1IPT9"/>
<dbReference type="EMBL" id="JAINUF010000010">
    <property type="protein sequence ID" value="KAJ8347654.1"/>
    <property type="molecule type" value="Genomic_DNA"/>
</dbReference>
<protein>
    <submittedName>
        <fullName evidence="1">Uncharacterized protein</fullName>
    </submittedName>
</protein>
<comment type="caution">
    <text evidence="1">The sequence shown here is derived from an EMBL/GenBank/DDBJ whole genome shotgun (WGS) entry which is preliminary data.</text>
</comment>
<accession>A0A9Q1IPT9</accession>
<evidence type="ECO:0000313" key="2">
    <source>
        <dbReference type="Proteomes" id="UP001152622"/>
    </source>
</evidence>
<name>A0A9Q1IPT9_SYNKA</name>